<accession>A0A8J4GV19</accession>
<feature type="compositionally biased region" description="Low complexity" evidence="1">
    <location>
        <begin position="19"/>
        <end position="29"/>
    </location>
</feature>
<dbReference type="EMBL" id="BNCP01000017">
    <property type="protein sequence ID" value="GIL80233.1"/>
    <property type="molecule type" value="Genomic_DNA"/>
</dbReference>
<feature type="region of interest" description="Disordered" evidence="1">
    <location>
        <begin position="1"/>
        <end position="37"/>
    </location>
</feature>
<sequence>MATSKRTSAVKSRVKSVQESSIISASDASENPKLRSSPKTAEQCMAHAIKGLWHTLKVKCFNVWCVVGGPIWNDTEMSFVFLFILFTIALGTSGASKQLSKLVALML</sequence>
<organism evidence="4 5">
    <name type="scientific">Volvox reticuliferus</name>
    <dbReference type="NCBI Taxonomy" id="1737510"/>
    <lineage>
        <taxon>Eukaryota</taxon>
        <taxon>Viridiplantae</taxon>
        <taxon>Chlorophyta</taxon>
        <taxon>core chlorophytes</taxon>
        <taxon>Chlorophyceae</taxon>
        <taxon>CS clade</taxon>
        <taxon>Chlamydomonadales</taxon>
        <taxon>Volvocaceae</taxon>
        <taxon>Volvox</taxon>
    </lineage>
</organism>
<keyword evidence="2" id="KW-1133">Transmembrane helix</keyword>
<evidence type="ECO:0000256" key="1">
    <source>
        <dbReference type="SAM" id="MobiDB-lite"/>
    </source>
</evidence>
<gene>
    <name evidence="3" type="ORF">Vretifemale_9411</name>
    <name evidence="4" type="ORF">Vretimale_17429</name>
</gene>
<evidence type="ECO:0000313" key="5">
    <source>
        <dbReference type="Proteomes" id="UP000722791"/>
    </source>
</evidence>
<evidence type="ECO:0000313" key="3">
    <source>
        <dbReference type="EMBL" id="GIL80233.1"/>
    </source>
</evidence>
<feature type="compositionally biased region" description="Polar residues" evidence="1">
    <location>
        <begin position="1"/>
        <end position="18"/>
    </location>
</feature>
<dbReference type="Proteomes" id="UP000722791">
    <property type="component" value="Unassembled WGS sequence"/>
</dbReference>
<evidence type="ECO:0000313" key="6">
    <source>
        <dbReference type="Proteomes" id="UP000747110"/>
    </source>
</evidence>
<feature type="transmembrane region" description="Helical" evidence="2">
    <location>
        <begin position="77"/>
        <end position="96"/>
    </location>
</feature>
<keyword evidence="2" id="KW-0812">Transmembrane</keyword>
<dbReference type="EMBL" id="BNCQ01000057">
    <property type="protein sequence ID" value="GIM14479.1"/>
    <property type="molecule type" value="Genomic_DNA"/>
</dbReference>
<evidence type="ECO:0000256" key="2">
    <source>
        <dbReference type="SAM" id="Phobius"/>
    </source>
</evidence>
<dbReference type="Proteomes" id="UP000747110">
    <property type="component" value="Unassembled WGS sequence"/>
</dbReference>
<name>A0A8J4GV19_9CHLO</name>
<keyword evidence="2" id="KW-0472">Membrane</keyword>
<reference evidence="4" key="1">
    <citation type="journal article" date="2021" name="Proc. Natl. Acad. Sci. U.S.A.">
        <title>Three genomes in the algal genus Volvox reveal the fate of a haploid sex-determining region after a transition to homothallism.</title>
        <authorList>
            <person name="Yamamoto K."/>
            <person name="Hamaji T."/>
            <person name="Kawai-Toyooka H."/>
            <person name="Matsuzaki R."/>
            <person name="Takahashi F."/>
            <person name="Nishimura Y."/>
            <person name="Kawachi M."/>
            <person name="Noguchi H."/>
            <person name="Minakuchi Y."/>
            <person name="Umen J.G."/>
            <person name="Toyoda A."/>
            <person name="Nozaki H."/>
        </authorList>
    </citation>
    <scope>NUCLEOTIDE SEQUENCE</scope>
    <source>
        <strain evidence="4">NIES-3785</strain>
        <strain evidence="3">NIES-3786</strain>
    </source>
</reference>
<keyword evidence="6" id="KW-1185">Reference proteome</keyword>
<protein>
    <submittedName>
        <fullName evidence="4">Uncharacterized protein</fullName>
    </submittedName>
</protein>
<dbReference type="AlphaFoldDB" id="A0A8J4GV19"/>
<comment type="caution">
    <text evidence="4">The sequence shown here is derived from an EMBL/GenBank/DDBJ whole genome shotgun (WGS) entry which is preliminary data.</text>
</comment>
<proteinExistence type="predicted"/>
<dbReference type="OrthoDB" id="10335844at2759"/>
<evidence type="ECO:0000313" key="4">
    <source>
        <dbReference type="EMBL" id="GIM14479.1"/>
    </source>
</evidence>